<dbReference type="AlphaFoldDB" id="A0AAE0THI6"/>
<evidence type="ECO:0000313" key="1">
    <source>
        <dbReference type="EMBL" id="KAK3610030.1"/>
    </source>
</evidence>
<gene>
    <name evidence="1" type="ORF">CHS0354_032379</name>
</gene>
<reference evidence="1" key="1">
    <citation type="journal article" date="2021" name="Genome Biol. Evol.">
        <title>A High-Quality Reference Genome for a Parasitic Bivalve with Doubly Uniparental Inheritance (Bivalvia: Unionida).</title>
        <authorList>
            <person name="Smith C.H."/>
        </authorList>
    </citation>
    <scope>NUCLEOTIDE SEQUENCE</scope>
    <source>
        <strain evidence="1">CHS0354</strain>
    </source>
</reference>
<proteinExistence type="predicted"/>
<reference evidence="1" key="3">
    <citation type="submission" date="2023-05" db="EMBL/GenBank/DDBJ databases">
        <authorList>
            <person name="Smith C.H."/>
        </authorList>
    </citation>
    <scope>NUCLEOTIDE SEQUENCE</scope>
    <source>
        <strain evidence="1">CHS0354</strain>
        <tissue evidence="1">Mantle</tissue>
    </source>
</reference>
<organism evidence="1 2">
    <name type="scientific">Potamilus streckersoni</name>
    <dbReference type="NCBI Taxonomy" id="2493646"/>
    <lineage>
        <taxon>Eukaryota</taxon>
        <taxon>Metazoa</taxon>
        <taxon>Spiralia</taxon>
        <taxon>Lophotrochozoa</taxon>
        <taxon>Mollusca</taxon>
        <taxon>Bivalvia</taxon>
        <taxon>Autobranchia</taxon>
        <taxon>Heteroconchia</taxon>
        <taxon>Palaeoheterodonta</taxon>
        <taxon>Unionida</taxon>
        <taxon>Unionoidea</taxon>
        <taxon>Unionidae</taxon>
        <taxon>Ambleminae</taxon>
        <taxon>Lampsilini</taxon>
        <taxon>Potamilus</taxon>
    </lineage>
</organism>
<name>A0AAE0THI6_9BIVA</name>
<evidence type="ECO:0000313" key="2">
    <source>
        <dbReference type="Proteomes" id="UP001195483"/>
    </source>
</evidence>
<protein>
    <submittedName>
        <fullName evidence="1">Uncharacterized protein</fullName>
    </submittedName>
</protein>
<dbReference type="Proteomes" id="UP001195483">
    <property type="component" value="Unassembled WGS sequence"/>
</dbReference>
<comment type="caution">
    <text evidence="1">The sequence shown here is derived from an EMBL/GenBank/DDBJ whole genome shotgun (WGS) entry which is preliminary data.</text>
</comment>
<dbReference type="EMBL" id="JAEAOA010001913">
    <property type="protein sequence ID" value="KAK3610030.1"/>
    <property type="molecule type" value="Genomic_DNA"/>
</dbReference>
<keyword evidence="2" id="KW-1185">Reference proteome</keyword>
<sequence length="82" mass="9375">MGIRRGSSNKHYIRTNTQRLSRNMKIAVGSINNQLEKLIHSMEELHRSEKMIENENLKLKETVADVKIVVSTLAKKVTLDEG</sequence>
<accession>A0AAE0THI6</accession>
<reference evidence="1" key="2">
    <citation type="journal article" date="2021" name="Genome Biol. Evol.">
        <title>Developing a high-quality reference genome for a parasitic bivalve with doubly uniparental inheritance (Bivalvia: Unionida).</title>
        <authorList>
            <person name="Smith C.H."/>
        </authorList>
    </citation>
    <scope>NUCLEOTIDE SEQUENCE</scope>
    <source>
        <strain evidence="1">CHS0354</strain>
        <tissue evidence="1">Mantle</tissue>
    </source>
</reference>